<dbReference type="GO" id="GO:0008408">
    <property type="term" value="F:3'-5' exonuclease activity"/>
    <property type="evidence" value="ECO:0007669"/>
    <property type="project" value="InterPro"/>
</dbReference>
<dbReference type="InterPro" id="IPR012337">
    <property type="entry name" value="RNaseH-like_sf"/>
</dbReference>
<dbReference type="InterPro" id="IPR036397">
    <property type="entry name" value="RNaseH_sf"/>
</dbReference>
<dbReference type="SUPFAM" id="SSF56672">
    <property type="entry name" value="DNA/RNA polymerases"/>
    <property type="match status" value="1"/>
</dbReference>
<dbReference type="GO" id="GO:0006302">
    <property type="term" value="P:double-strand break repair"/>
    <property type="evidence" value="ECO:0007669"/>
    <property type="project" value="TreeGrafter"/>
</dbReference>
<name>A0A0F9IQ65_9ZZZZ</name>
<dbReference type="AlphaFoldDB" id="A0A0F9IQ65"/>
<dbReference type="PRINTS" id="PR00868">
    <property type="entry name" value="DNAPOLI"/>
</dbReference>
<dbReference type="Pfam" id="PF00476">
    <property type="entry name" value="DNA_pol_A"/>
    <property type="match status" value="1"/>
</dbReference>
<gene>
    <name evidence="2" type="ORF">LCGC14_1629670</name>
</gene>
<dbReference type="GO" id="GO:0006261">
    <property type="term" value="P:DNA-templated DNA replication"/>
    <property type="evidence" value="ECO:0007669"/>
    <property type="project" value="InterPro"/>
</dbReference>
<dbReference type="Gene3D" id="1.20.1060.10">
    <property type="entry name" value="Taq DNA Polymerase, Chain T, domain 4"/>
    <property type="match status" value="1"/>
</dbReference>
<dbReference type="PANTHER" id="PTHR10133">
    <property type="entry name" value="DNA POLYMERASE I"/>
    <property type="match status" value="1"/>
</dbReference>
<dbReference type="Gene3D" id="1.10.150.20">
    <property type="entry name" value="5' to 3' exonuclease, C-terminal subdomain"/>
    <property type="match status" value="1"/>
</dbReference>
<dbReference type="GO" id="GO:0003677">
    <property type="term" value="F:DNA binding"/>
    <property type="evidence" value="ECO:0007669"/>
    <property type="project" value="InterPro"/>
</dbReference>
<feature type="domain" description="DNA-directed DNA polymerase family A palm" evidence="1">
    <location>
        <begin position="379"/>
        <end position="572"/>
    </location>
</feature>
<sequence>MSDLPLKPYEIYDPDILPKISGHLVSIDTETTGLKWYRPDVHVIGVSVECPTANIHGFIHCQDERRREWVYDEIQKIEPKTQVILHNAKFDLHMLNADPDKLDWQIYDVPVMLSNIDSRPMNSRALDRAEKLWLKTDSKRQHLYNAPSKRKKVWEWPEEIRADYGYNDALVTFQLFETLKPVLESLQLWRIFLKDMKFLKVLWRAERHGILVDMDYINASVPKQAQHVEVFENELWDAVGYQFNWRSPQQLSEAIYGNLGIPKPKNPFADADGVDRSKLADKGLYKSTCTSIFLLREKVHHPLADVIGNVREAYRMLRTLEKYAELLDPEDCIHANFKQARTRTHRLSCADPNLQNVPSKVRGRFTQAMYSGDTERLEEYNLRTAFKARPGTSLLSVDYKQMEMRKFGILANDQFMLEALSRGEDIHAYIALKTWGEVNKVYREWSKTIGFGLIYGMTLGSLMFKLDKTHAQAKRIRDDYLRAFPRIQPWMNEVIRECAKYNMVRYWDGKIWREDNPTYFYRAANAVIQGGCAEILSIAGIRVDDWCKKQGSEHRIVSFVHDELMMEVPEEDVIRSAKEIGAIMEVPDLFKIPFLTDGKAGPTYGSQEKLFGKSTYETTESKVRT</sequence>
<accession>A0A0F9IQ65</accession>
<dbReference type="Pfam" id="PF01612">
    <property type="entry name" value="DNA_pol_A_exo1"/>
    <property type="match status" value="1"/>
</dbReference>
<dbReference type="InterPro" id="IPR043502">
    <property type="entry name" value="DNA/RNA_pol_sf"/>
</dbReference>
<dbReference type="Gene3D" id="3.30.420.10">
    <property type="entry name" value="Ribonuclease H-like superfamily/Ribonuclease H"/>
    <property type="match status" value="1"/>
</dbReference>
<dbReference type="InterPro" id="IPR002562">
    <property type="entry name" value="3'-5'_exonuclease_dom"/>
</dbReference>
<protein>
    <recommendedName>
        <fullName evidence="1">DNA-directed DNA polymerase family A palm domain-containing protein</fullName>
    </recommendedName>
</protein>
<dbReference type="GO" id="GO:0003887">
    <property type="term" value="F:DNA-directed DNA polymerase activity"/>
    <property type="evidence" value="ECO:0007669"/>
    <property type="project" value="InterPro"/>
</dbReference>
<dbReference type="SMART" id="SM00482">
    <property type="entry name" value="POLAc"/>
    <property type="match status" value="1"/>
</dbReference>
<proteinExistence type="predicted"/>
<dbReference type="EMBL" id="LAZR01013426">
    <property type="protein sequence ID" value="KKM22014.1"/>
    <property type="molecule type" value="Genomic_DNA"/>
</dbReference>
<reference evidence="2" key="1">
    <citation type="journal article" date="2015" name="Nature">
        <title>Complex archaea that bridge the gap between prokaryotes and eukaryotes.</title>
        <authorList>
            <person name="Spang A."/>
            <person name="Saw J.H."/>
            <person name="Jorgensen S.L."/>
            <person name="Zaremba-Niedzwiedzka K."/>
            <person name="Martijn J."/>
            <person name="Lind A.E."/>
            <person name="van Eijk R."/>
            <person name="Schleper C."/>
            <person name="Guy L."/>
            <person name="Ettema T.J."/>
        </authorList>
    </citation>
    <scope>NUCLEOTIDE SEQUENCE</scope>
</reference>
<organism evidence="2">
    <name type="scientific">marine sediment metagenome</name>
    <dbReference type="NCBI Taxonomy" id="412755"/>
    <lineage>
        <taxon>unclassified sequences</taxon>
        <taxon>metagenomes</taxon>
        <taxon>ecological metagenomes</taxon>
    </lineage>
</organism>
<comment type="caution">
    <text evidence="2">The sequence shown here is derived from an EMBL/GenBank/DDBJ whole genome shotgun (WGS) entry which is preliminary data.</text>
</comment>
<evidence type="ECO:0000259" key="1">
    <source>
        <dbReference type="SMART" id="SM00482"/>
    </source>
</evidence>
<dbReference type="PANTHER" id="PTHR10133:SF62">
    <property type="entry name" value="DNA POLYMERASE THETA"/>
    <property type="match status" value="1"/>
</dbReference>
<dbReference type="InterPro" id="IPR001098">
    <property type="entry name" value="DNA-dir_DNA_pol_A_palm_dom"/>
</dbReference>
<dbReference type="Gene3D" id="3.30.70.370">
    <property type="match status" value="1"/>
</dbReference>
<dbReference type="SUPFAM" id="SSF53098">
    <property type="entry name" value="Ribonuclease H-like"/>
    <property type="match status" value="1"/>
</dbReference>
<evidence type="ECO:0000313" key="2">
    <source>
        <dbReference type="EMBL" id="KKM22014.1"/>
    </source>
</evidence>
<dbReference type="InterPro" id="IPR002298">
    <property type="entry name" value="DNA_polymerase_A"/>
</dbReference>